<keyword evidence="1" id="KW-0677">Repeat</keyword>
<evidence type="ECO:0000256" key="1">
    <source>
        <dbReference type="ARBA" id="ARBA00022737"/>
    </source>
</evidence>
<keyword evidence="4" id="KW-0472">Membrane</keyword>
<gene>
    <name evidence="5" type="ORF">KC729_01685</name>
</gene>
<feature type="transmembrane region" description="Helical" evidence="4">
    <location>
        <begin position="223"/>
        <end position="242"/>
    </location>
</feature>
<feature type="transmembrane region" description="Helical" evidence="4">
    <location>
        <begin position="21"/>
        <end position="42"/>
    </location>
</feature>
<dbReference type="EMBL" id="JAGQHR010000023">
    <property type="protein sequence ID" value="MCA9726362.1"/>
    <property type="molecule type" value="Genomic_DNA"/>
</dbReference>
<feature type="repeat" description="TPR" evidence="3">
    <location>
        <begin position="578"/>
        <end position="611"/>
    </location>
</feature>
<feature type="transmembrane region" description="Helical" evidence="4">
    <location>
        <begin position="322"/>
        <end position="341"/>
    </location>
</feature>
<accession>A0A956LWM6</accession>
<feature type="transmembrane region" description="Helical" evidence="4">
    <location>
        <begin position="443"/>
        <end position="467"/>
    </location>
</feature>
<evidence type="ECO:0000256" key="2">
    <source>
        <dbReference type="ARBA" id="ARBA00022803"/>
    </source>
</evidence>
<keyword evidence="4" id="KW-0812">Transmembrane</keyword>
<comment type="caution">
    <text evidence="5">The sequence shown here is derived from an EMBL/GenBank/DDBJ whole genome shotgun (WGS) entry which is preliminary data.</text>
</comment>
<dbReference type="InterPro" id="IPR011990">
    <property type="entry name" value="TPR-like_helical_dom_sf"/>
</dbReference>
<dbReference type="InterPro" id="IPR051012">
    <property type="entry name" value="CellSynth/LPSAsmb/PSIAsmb"/>
</dbReference>
<reference evidence="5" key="2">
    <citation type="journal article" date="2021" name="Microbiome">
        <title>Successional dynamics and alternative stable states in a saline activated sludge microbial community over 9 years.</title>
        <authorList>
            <person name="Wang Y."/>
            <person name="Ye J."/>
            <person name="Ju F."/>
            <person name="Liu L."/>
            <person name="Boyd J.A."/>
            <person name="Deng Y."/>
            <person name="Parks D.H."/>
            <person name="Jiang X."/>
            <person name="Yin X."/>
            <person name="Woodcroft B.J."/>
            <person name="Tyson G.W."/>
            <person name="Hugenholtz P."/>
            <person name="Polz M.F."/>
            <person name="Zhang T."/>
        </authorList>
    </citation>
    <scope>NUCLEOTIDE SEQUENCE</scope>
    <source>
        <strain evidence="5">HKST-UBA01</strain>
    </source>
</reference>
<keyword evidence="2 3" id="KW-0802">TPR repeat</keyword>
<evidence type="ECO:0000313" key="5">
    <source>
        <dbReference type="EMBL" id="MCA9726362.1"/>
    </source>
</evidence>
<reference evidence="5" key="1">
    <citation type="submission" date="2020-04" db="EMBL/GenBank/DDBJ databases">
        <authorList>
            <person name="Zhang T."/>
        </authorList>
    </citation>
    <scope>NUCLEOTIDE SEQUENCE</scope>
    <source>
        <strain evidence="5">HKST-UBA01</strain>
    </source>
</reference>
<dbReference type="InterPro" id="IPR019734">
    <property type="entry name" value="TPR_rpt"/>
</dbReference>
<dbReference type="SMART" id="SM00028">
    <property type="entry name" value="TPR"/>
    <property type="match status" value="4"/>
</dbReference>
<evidence type="ECO:0000256" key="4">
    <source>
        <dbReference type="SAM" id="Phobius"/>
    </source>
</evidence>
<dbReference type="Proteomes" id="UP000697710">
    <property type="component" value="Unassembled WGS sequence"/>
</dbReference>
<dbReference type="Gene3D" id="1.25.40.10">
    <property type="entry name" value="Tetratricopeptide repeat domain"/>
    <property type="match status" value="1"/>
</dbReference>
<feature type="transmembrane region" description="Helical" evidence="4">
    <location>
        <begin position="391"/>
        <end position="414"/>
    </location>
</feature>
<dbReference type="SUPFAM" id="SSF48452">
    <property type="entry name" value="TPR-like"/>
    <property type="match status" value="1"/>
</dbReference>
<evidence type="ECO:0000256" key="3">
    <source>
        <dbReference type="PROSITE-ProRule" id="PRU00339"/>
    </source>
</evidence>
<protein>
    <submittedName>
        <fullName evidence="5">Tetratricopeptide repeat protein</fullName>
    </submittedName>
</protein>
<dbReference type="PANTHER" id="PTHR45586">
    <property type="entry name" value="TPR REPEAT-CONTAINING PROTEIN PA4667"/>
    <property type="match status" value="1"/>
</dbReference>
<organism evidence="5 6">
    <name type="scientific">Eiseniibacteriota bacterium</name>
    <dbReference type="NCBI Taxonomy" id="2212470"/>
    <lineage>
        <taxon>Bacteria</taxon>
        <taxon>Candidatus Eiseniibacteriota</taxon>
    </lineage>
</organism>
<dbReference type="PROSITE" id="PS50005">
    <property type="entry name" value="TPR"/>
    <property type="match status" value="1"/>
</dbReference>
<sequence>MQAKSDGNKTGPRKRSAARRSAGVPFSLIVIGLLILGSRLAIVHALSGSPVFVQPTLTDAGYQQQMVRMHTPIGANVDLPRGSLLYPRLGSLVPGAGSGDPGRLRYLQGLLDALSGLLIALFIHRRVGAIAGIATGVLYLLDPLGGFFAARLLPTTFATLVLAASLFSIERARDRVGPLWQVALLGLLLGIGFLFEPLLFTLLAIVTGWQLARDTARSRSSTLGRLGTMAAPLLAALVLTLVHNAGLRAGGPAISWGSGYTAYQAVLPETGGTPRYLEPPSWESESATRSRVWEALGREGTTYDVYRFYATRAFQQVLEHPVALIGVLLTKAAATIGSWPVPDALSPAFLFARQVPFARHGSFSFAILAGLAAAGWWMAQRVKHGTDEPPAWLGPLQTGLVAVGLTCLLGTTSAASRQPALPLLAGLGGVWIGAAIDASRRRAALAGSTVGVLVGAALISIVAGLLAPTSKLRNPSEDLRLIATNFVMSSNWRQAIPTLEASVRADSLNLESRTMLARAYQNDGLVGAAEEQLELAHAADSTHVGSLLQLSALAMTQGDPARAVALMNAVVTQHPNNPLFLNELGQLLLRTGNVAGAQTLFTRALEIKPDYRVASDNLQVVESMLQHAEQQIYPSEMRLPPDDPIGLTVPQIVSAMDRADWAQADSLITLAEEQRGDIVLPHWLRAAYYARQGQLTPAIQSLETCQKLAPCRPAIVDLLASLLLQSGQKERGLRLVQDCARDVAGDPAREEPFRKILEGLQAASTDSNAEGTGP</sequence>
<feature type="transmembrane region" description="Helical" evidence="4">
    <location>
        <begin position="184"/>
        <end position="211"/>
    </location>
</feature>
<feature type="transmembrane region" description="Helical" evidence="4">
    <location>
        <begin position="155"/>
        <end position="172"/>
    </location>
</feature>
<evidence type="ECO:0000313" key="6">
    <source>
        <dbReference type="Proteomes" id="UP000697710"/>
    </source>
</evidence>
<proteinExistence type="predicted"/>
<dbReference type="Pfam" id="PF14559">
    <property type="entry name" value="TPR_19"/>
    <property type="match status" value="1"/>
</dbReference>
<dbReference type="PANTHER" id="PTHR45586:SF1">
    <property type="entry name" value="LIPOPOLYSACCHARIDE ASSEMBLY PROTEIN B"/>
    <property type="match status" value="1"/>
</dbReference>
<name>A0A956LWM6_UNCEI</name>
<feature type="transmembrane region" description="Helical" evidence="4">
    <location>
        <begin position="361"/>
        <end position="379"/>
    </location>
</feature>
<feature type="transmembrane region" description="Helical" evidence="4">
    <location>
        <begin position="420"/>
        <end position="436"/>
    </location>
</feature>
<keyword evidence="4" id="KW-1133">Transmembrane helix</keyword>
<dbReference type="AlphaFoldDB" id="A0A956LWM6"/>